<protein>
    <recommendedName>
        <fullName evidence="6">TFIIS central domain-containing protein</fullName>
    </recommendedName>
</protein>
<feature type="compositionally biased region" description="Polar residues" evidence="5">
    <location>
        <begin position="442"/>
        <end position="456"/>
    </location>
</feature>
<keyword evidence="8" id="KW-1185">Reference proteome</keyword>
<dbReference type="SUPFAM" id="SSF160481">
    <property type="entry name" value="BRK domain-like"/>
    <property type="match status" value="1"/>
</dbReference>
<evidence type="ECO:0000313" key="7">
    <source>
        <dbReference type="EMBL" id="KAJ8883504.1"/>
    </source>
</evidence>
<feature type="region of interest" description="Disordered" evidence="5">
    <location>
        <begin position="757"/>
        <end position="901"/>
    </location>
</feature>
<dbReference type="Gene3D" id="3.40.5.120">
    <property type="match status" value="1"/>
</dbReference>
<evidence type="ECO:0000256" key="2">
    <source>
        <dbReference type="ARBA" id="ARBA00023015"/>
    </source>
</evidence>
<dbReference type="InterPro" id="IPR036575">
    <property type="entry name" value="TFIIS_cen_dom_sf"/>
</dbReference>
<dbReference type="EMBL" id="JARBHB010000005">
    <property type="protein sequence ID" value="KAJ8883504.1"/>
    <property type="molecule type" value="Genomic_DNA"/>
</dbReference>
<dbReference type="Pfam" id="PF07744">
    <property type="entry name" value="SPOC"/>
    <property type="match status" value="1"/>
</dbReference>
<dbReference type="InterPro" id="IPR012921">
    <property type="entry name" value="SPOC_C"/>
</dbReference>
<name>A0ABQ9HGT8_9NEOP</name>
<keyword evidence="3" id="KW-0804">Transcription</keyword>
<keyword evidence="2" id="KW-0805">Transcription regulation</keyword>
<dbReference type="Pfam" id="PF07500">
    <property type="entry name" value="TFIIS_M"/>
    <property type="match status" value="1"/>
</dbReference>
<feature type="domain" description="TFIIS central" evidence="6">
    <location>
        <begin position="580"/>
        <end position="700"/>
    </location>
</feature>
<feature type="region of interest" description="Disordered" evidence="5">
    <location>
        <begin position="1273"/>
        <end position="1305"/>
    </location>
</feature>
<accession>A0ABQ9HGT8</accession>
<dbReference type="InterPro" id="IPR006576">
    <property type="entry name" value="BRK_domain"/>
</dbReference>
<feature type="compositionally biased region" description="Basic and acidic residues" evidence="5">
    <location>
        <begin position="511"/>
        <end position="520"/>
    </location>
</feature>
<sequence length="1397" mass="156314">MSSQVKLVPLGRWTAVEICWYVGFCDGELLEKSNFGSQLDLGCTAFVISWFGQRRTSAALIIHSMFLLRPSDPLAHQFWVAETWGFWHVLTFGQGGPPLSVPQLRGPSILRILESLHLVLVTLPGFMVSFLSLSDFCMPGMCRAALIFYALLPWSLGLLAYQEHTGGDRQGSLGLGISEGKAHTVTYLTAYPAILGINSGTHCLALRIVCALSRYIDWRCSLTPSPSAHSCSQEVTVEGAWLVLSAGLAATLPVHTATVVCTFTSSFWHLGPPLLRHAMCCLSLHLADSSGKLAVPHVADVAVASKGAVPAQQVATKGVLPPRRELIFKAASSNEVSVRVYDKVTGKVLTVWSSNGMKGQGKRELPEKTYRPMASFGTIPTCKTLRATLQGIEPSSPRWNWSANAPKLAELKTWLEEHPTYEVVQRSLKLPPPPAASPTKQEVPTSPQEKNPSQKNMAPVGAPTVHRLILPKPKEVDEPPGKQRRDSTQEKQPALVAKRHRRSGSVQNKKQVTDVDKDGVAKQTSGKAPSQTSAKKDQSLSGAAVKTGSPKKVDSKRSTSSEHDKDEEKQKPVPSGPEPIRQNVCRSLQELLLTRAKECSDLEVNEDEIQKIASSIEEEMYTLFRDTGLKYKAKYRSLVFNIKDPKNVTLFRKIVESLVTPFQLVRLTPEELASQELAQWREREAKHQLDMIKKTELDLLNNPKNYVVKTHKGELEIEKEPSVFAGPVAMAEAAVSVDVVSCEGGLGLMEEEVVSAKEEVKHEKKEKHRHKDKKKHKKESKHKDREHKEKGEQHRHRDDQHRHRDGEHERKKSRDEEDRHRHKEKEDNEKKKSKDKEEHSRHKEIDHEKKKSKDREEKQKHNEFEHEKKKIKIEEELNTNKESETDKKNYKEKDYHKPREVDKEKKDIIEEHLPIKECSADQEENSNGYLKVTADKEVKDYQFFINESNADESLENFELKLEESIQAEMKFENDNSTDILDNIPSSIDVHQSFLSVGTPLSVQMEAELGEESALFDRDSNSSHSAGMSQKTKPDAHTTAGVIWSGYINMAGVSNVSTSAKIVYGNGKDLNDVLPSLLEVVGRIDPDTVWDYVSKVKRSGTKEILVLRLTSSGGDAKVSYCTLYKHLHSKNRFGVIGNLPESTRIKDFYIMPLASRSPVPEQLTSLDGQIFEGPRPHILVCIIIRTIARQLVTFPEASHLSKRTMDSSRCVTPSPDPSTPRYPSLQEVDPQFSDDSEGVNSDTSTKQTPKVEAYIPKPVDSSKLTWKQIYPSASSNDSFPELSEDYDDASRAQDEEDIPYSPGEDINETVELNTETKSSIDLQHTVDELDKIIDERREEIKTISTAIGLANTVDVPEMGSLQYKLMWGSVTEFELADTTSEASEIVVPTKEEGGHSTL</sequence>
<reference evidence="7 8" key="1">
    <citation type="submission" date="2023-02" db="EMBL/GenBank/DDBJ databases">
        <title>LHISI_Scaffold_Assembly.</title>
        <authorList>
            <person name="Stuart O.P."/>
            <person name="Cleave R."/>
            <person name="Magrath M.J.L."/>
            <person name="Mikheyev A.S."/>
        </authorList>
    </citation>
    <scope>NUCLEOTIDE SEQUENCE [LARGE SCALE GENOMIC DNA]</scope>
    <source>
        <strain evidence="7">Daus_M_001</strain>
        <tissue evidence="7">Leg muscle</tissue>
    </source>
</reference>
<comment type="subcellular location">
    <subcellularLocation>
        <location evidence="1">Nucleus</location>
    </subcellularLocation>
</comment>
<evidence type="ECO:0000259" key="6">
    <source>
        <dbReference type="PROSITE" id="PS51321"/>
    </source>
</evidence>
<dbReference type="SUPFAM" id="SSF46942">
    <property type="entry name" value="Elongation factor TFIIS domain 2"/>
    <property type="match status" value="1"/>
</dbReference>
<dbReference type="Proteomes" id="UP001159363">
    <property type="component" value="Chromosome 4"/>
</dbReference>
<evidence type="ECO:0000256" key="1">
    <source>
        <dbReference type="ARBA" id="ARBA00004123"/>
    </source>
</evidence>
<organism evidence="7 8">
    <name type="scientific">Dryococelus australis</name>
    <dbReference type="NCBI Taxonomy" id="614101"/>
    <lineage>
        <taxon>Eukaryota</taxon>
        <taxon>Metazoa</taxon>
        <taxon>Ecdysozoa</taxon>
        <taxon>Arthropoda</taxon>
        <taxon>Hexapoda</taxon>
        <taxon>Insecta</taxon>
        <taxon>Pterygota</taxon>
        <taxon>Neoptera</taxon>
        <taxon>Polyneoptera</taxon>
        <taxon>Phasmatodea</taxon>
        <taxon>Verophasmatodea</taxon>
        <taxon>Anareolatae</taxon>
        <taxon>Phasmatidae</taxon>
        <taxon>Eurycanthinae</taxon>
        <taxon>Dryococelus</taxon>
    </lineage>
</organism>
<feature type="compositionally biased region" description="Polar residues" evidence="5">
    <location>
        <begin position="1237"/>
        <end position="1247"/>
    </location>
</feature>
<feature type="compositionally biased region" description="Basic and acidic residues" evidence="5">
    <location>
        <begin position="472"/>
        <end position="489"/>
    </location>
</feature>
<evidence type="ECO:0000256" key="3">
    <source>
        <dbReference type="ARBA" id="ARBA00023163"/>
    </source>
</evidence>
<dbReference type="SMART" id="SM00510">
    <property type="entry name" value="TFS2M"/>
    <property type="match status" value="1"/>
</dbReference>
<feature type="region of interest" description="Disordered" evidence="5">
    <location>
        <begin position="428"/>
        <end position="582"/>
    </location>
</feature>
<evidence type="ECO:0000256" key="5">
    <source>
        <dbReference type="SAM" id="MobiDB-lite"/>
    </source>
</evidence>
<dbReference type="Pfam" id="PF07533">
    <property type="entry name" value="BRK"/>
    <property type="match status" value="1"/>
</dbReference>
<feature type="compositionally biased region" description="Polar residues" evidence="5">
    <location>
        <begin position="522"/>
        <end position="533"/>
    </location>
</feature>
<keyword evidence="4" id="KW-0539">Nucleus</keyword>
<evidence type="ECO:0000256" key="4">
    <source>
        <dbReference type="ARBA" id="ARBA00023242"/>
    </source>
</evidence>
<dbReference type="PANTHER" id="PTHR11477">
    <property type="entry name" value="TRANSCRIPTION FACTOR S-II ZINC FINGER DOMAIN-CONTAINING PROTEIN"/>
    <property type="match status" value="1"/>
</dbReference>
<comment type="caution">
    <text evidence="7">The sequence shown here is derived from an EMBL/GenBank/DDBJ whole genome shotgun (WGS) entry which is preliminary data.</text>
</comment>
<proteinExistence type="predicted"/>
<dbReference type="InterPro" id="IPR003618">
    <property type="entry name" value="TFIIS_cen_dom"/>
</dbReference>
<dbReference type="InterPro" id="IPR037259">
    <property type="entry name" value="BRK_sf"/>
</dbReference>
<feature type="compositionally biased region" description="Basic residues" evidence="5">
    <location>
        <begin position="764"/>
        <end position="780"/>
    </location>
</feature>
<evidence type="ECO:0000313" key="8">
    <source>
        <dbReference type="Proteomes" id="UP001159363"/>
    </source>
</evidence>
<feature type="compositionally biased region" description="Basic and acidic residues" evidence="5">
    <location>
        <begin position="781"/>
        <end position="901"/>
    </location>
</feature>
<feature type="compositionally biased region" description="Basic and acidic residues" evidence="5">
    <location>
        <begin position="551"/>
        <end position="571"/>
    </location>
</feature>
<dbReference type="PROSITE" id="PS51321">
    <property type="entry name" value="TFIIS_CENTRAL"/>
    <property type="match status" value="1"/>
</dbReference>
<dbReference type="PANTHER" id="PTHR11477:SF51">
    <property type="entry name" value="PROTEIN PARTNER OF SNF, ISOFORM B"/>
    <property type="match status" value="1"/>
</dbReference>
<gene>
    <name evidence="7" type="ORF">PR048_015348</name>
</gene>
<feature type="region of interest" description="Disordered" evidence="5">
    <location>
        <begin position="1202"/>
        <end position="1254"/>
    </location>
</feature>
<dbReference type="Gene3D" id="1.10.472.30">
    <property type="entry name" value="Transcription elongation factor S-II, central domain"/>
    <property type="match status" value="1"/>
</dbReference>